<evidence type="ECO:0000313" key="2">
    <source>
        <dbReference type="Proteomes" id="UP000799441"/>
    </source>
</evidence>
<accession>A0A9P4UUK5</accession>
<dbReference type="EMBL" id="MU003768">
    <property type="protein sequence ID" value="KAF2725235.1"/>
    <property type="molecule type" value="Genomic_DNA"/>
</dbReference>
<protein>
    <submittedName>
        <fullName evidence="1">Uncharacterized protein</fullName>
    </submittedName>
</protein>
<comment type="caution">
    <text evidence="1">The sequence shown here is derived from an EMBL/GenBank/DDBJ whole genome shotgun (WGS) entry which is preliminary data.</text>
</comment>
<name>A0A9P4UUK5_9PEZI</name>
<organism evidence="1 2">
    <name type="scientific">Polychaeton citri CBS 116435</name>
    <dbReference type="NCBI Taxonomy" id="1314669"/>
    <lineage>
        <taxon>Eukaryota</taxon>
        <taxon>Fungi</taxon>
        <taxon>Dikarya</taxon>
        <taxon>Ascomycota</taxon>
        <taxon>Pezizomycotina</taxon>
        <taxon>Dothideomycetes</taxon>
        <taxon>Dothideomycetidae</taxon>
        <taxon>Capnodiales</taxon>
        <taxon>Capnodiaceae</taxon>
        <taxon>Polychaeton</taxon>
    </lineage>
</organism>
<evidence type="ECO:0000313" key="1">
    <source>
        <dbReference type="EMBL" id="KAF2725235.1"/>
    </source>
</evidence>
<proteinExistence type="predicted"/>
<dbReference type="AlphaFoldDB" id="A0A9P4UUK5"/>
<gene>
    <name evidence="1" type="ORF">K431DRAFT_99256</name>
</gene>
<dbReference type="Proteomes" id="UP000799441">
    <property type="component" value="Unassembled WGS sequence"/>
</dbReference>
<reference evidence="1" key="1">
    <citation type="journal article" date="2020" name="Stud. Mycol.">
        <title>101 Dothideomycetes genomes: a test case for predicting lifestyles and emergence of pathogens.</title>
        <authorList>
            <person name="Haridas S."/>
            <person name="Albert R."/>
            <person name="Binder M."/>
            <person name="Bloem J."/>
            <person name="Labutti K."/>
            <person name="Salamov A."/>
            <person name="Andreopoulos B."/>
            <person name="Baker S."/>
            <person name="Barry K."/>
            <person name="Bills G."/>
            <person name="Bluhm B."/>
            <person name="Cannon C."/>
            <person name="Castanera R."/>
            <person name="Culley D."/>
            <person name="Daum C."/>
            <person name="Ezra D."/>
            <person name="Gonzalez J."/>
            <person name="Henrissat B."/>
            <person name="Kuo A."/>
            <person name="Liang C."/>
            <person name="Lipzen A."/>
            <person name="Lutzoni F."/>
            <person name="Magnuson J."/>
            <person name="Mondo S."/>
            <person name="Nolan M."/>
            <person name="Ohm R."/>
            <person name="Pangilinan J."/>
            <person name="Park H.-J."/>
            <person name="Ramirez L."/>
            <person name="Alfaro M."/>
            <person name="Sun H."/>
            <person name="Tritt A."/>
            <person name="Yoshinaga Y."/>
            <person name="Zwiers L.-H."/>
            <person name="Turgeon B."/>
            <person name="Goodwin S."/>
            <person name="Spatafora J."/>
            <person name="Crous P."/>
            <person name="Grigoriev I."/>
        </authorList>
    </citation>
    <scope>NUCLEOTIDE SEQUENCE</scope>
    <source>
        <strain evidence="1">CBS 116435</strain>
    </source>
</reference>
<keyword evidence="2" id="KW-1185">Reference proteome</keyword>
<sequence>MCKDPIRTFSPNSSTAYPVNTQPSVTCILTRCQTFRNEKASCTMKYRQPWDSRVRGDATLGHLAPSKLAISQFLYSPTSGPSGGMDLRRSYHLGKVHVQQLHQHATLLEGTVGIQRI</sequence>